<gene>
    <name evidence="8" type="ORF">A1O3_03247</name>
</gene>
<evidence type="ECO:0000313" key="9">
    <source>
        <dbReference type="Proteomes" id="UP000019478"/>
    </source>
</evidence>
<evidence type="ECO:0000256" key="1">
    <source>
        <dbReference type="ARBA" id="ARBA00004141"/>
    </source>
</evidence>
<evidence type="ECO:0000256" key="2">
    <source>
        <dbReference type="ARBA" id="ARBA00022448"/>
    </source>
</evidence>
<feature type="transmembrane region" description="Helical" evidence="7">
    <location>
        <begin position="327"/>
        <end position="344"/>
    </location>
</feature>
<organism evidence="8 9">
    <name type="scientific">Capronia epimyces CBS 606.96</name>
    <dbReference type="NCBI Taxonomy" id="1182542"/>
    <lineage>
        <taxon>Eukaryota</taxon>
        <taxon>Fungi</taxon>
        <taxon>Dikarya</taxon>
        <taxon>Ascomycota</taxon>
        <taxon>Pezizomycotina</taxon>
        <taxon>Eurotiomycetes</taxon>
        <taxon>Chaetothyriomycetidae</taxon>
        <taxon>Chaetothyriales</taxon>
        <taxon>Herpotrichiellaceae</taxon>
        <taxon>Capronia</taxon>
    </lineage>
</organism>
<dbReference type="GeneID" id="19167375"/>
<dbReference type="InterPro" id="IPR010573">
    <property type="entry name" value="MFS_Str1/Tri12-like"/>
</dbReference>
<keyword evidence="9" id="KW-1185">Reference proteome</keyword>
<feature type="region of interest" description="Disordered" evidence="6">
    <location>
        <begin position="1"/>
        <end position="22"/>
    </location>
</feature>
<protein>
    <recommendedName>
        <fullName evidence="10">Major facilitator superfamily (MFS) profile domain-containing protein</fullName>
    </recommendedName>
</protein>
<dbReference type="InterPro" id="IPR036259">
    <property type="entry name" value="MFS_trans_sf"/>
</dbReference>
<feature type="transmembrane region" description="Helical" evidence="7">
    <location>
        <begin position="48"/>
        <end position="66"/>
    </location>
</feature>
<feature type="transmembrane region" description="Helical" evidence="7">
    <location>
        <begin position="258"/>
        <end position="277"/>
    </location>
</feature>
<sequence>MASNKEEQSFFTHHEQNPDKDETVVARATSPEADAPVQPAFTYWDWQFIVLFLSTSLCFYAGFLGTSPCWNLSLFYLPTQFVSSAAVKWTTPTIFFCQSFSCFLCGRLSDLVGRRWVLLSGSVISFVGFLVAGRASTGSTLVGGIALIGIGSGVQIMSPWLVLAELVPIKHRFVVTGLSMALFAPLLAMFPAIGKSSPPKNTEALVENTGDGWRWCYSINAIFSFVSLVGLFISYHPPTYQQIHEHLAAKDELHKKDWPGLVTLTLSAGFLTYVLLWGRTVYPWRSPQIITLITISGLVLVLYLAYQFFRGNDHAALPAYLIRNRTSLTQITLASMTSLLLWFYQQGTAISFQSIYNRTGMGAAWDISSWSAGLTGGIVAATISLARPRHVKWHIVASTILCMVFLATFPSFAPKRHRTALACWALTGIGQGYVMVITYVTGPLTAHPRDLGLVTGLVSGIRGLGFALFESLFAAIYLPRFQSKTIEFVSENALKAGLPPSSLPALLQALSVAQATGDTSSLFSVPGINFFALEGALAGVTEAGTNAWRFVLLISLVYGLPMMYLSFRSPNLDVYLSSEVPVRLNRPSFVANPTLLGRKRNKESTASRVEA</sequence>
<dbReference type="Pfam" id="PF06609">
    <property type="entry name" value="TRI12"/>
    <property type="match status" value="1"/>
</dbReference>
<evidence type="ECO:0008006" key="10">
    <source>
        <dbReference type="Google" id="ProtNLM"/>
    </source>
</evidence>
<name>W9YCC2_9EURO</name>
<keyword evidence="3 7" id="KW-0812">Transmembrane</keyword>
<feature type="transmembrane region" description="Helical" evidence="7">
    <location>
        <begin position="419"/>
        <end position="441"/>
    </location>
</feature>
<feature type="transmembrane region" description="Helical" evidence="7">
    <location>
        <begin position="173"/>
        <end position="192"/>
    </location>
</feature>
<dbReference type="PANTHER" id="PTHR23501:SF109">
    <property type="entry name" value="MAJOR FACILITATOR SUPERFAMILY (MFS) PROFILE DOMAIN-CONTAINING PROTEIN-RELATED"/>
    <property type="match status" value="1"/>
</dbReference>
<evidence type="ECO:0000313" key="8">
    <source>
        <dbReference type="EMBL" id="EXJ90178.1"/>
    </source>
</evidence>
<dbReference type="SUPFAM" id="SSF103473">
    <property type="entry name" value="MFS general substrate transporter"/>
    <property type="match status" value="1"/>
</dbReference>
<feature type="transmembrane region" description="Helical" evidence="7">
    <location>
        <begin position="289"/>
        <end position="306"/>
    </location>
</feature>
<feature type="transmembrane region" description="Helical" evidence="7">
    <location>
        <begin position="141"/>
        <end position="161"/>
    </location>
</feature>
<keyword evidence="4 7" id="KW-1133">Transmembrane helix</keyword>
<evidence type="ECO:0000256" key="7">
    <source>
        <dbReference type="SAM" id="Phobius"/>
    </source>
</evidence>
<feature type="transmembrane region" description="Helical" evidence="7">
    <location>
        <begin position="547"/>
        <end position="567"/>
    </location>
</feature>
<dbReference type="EMBL" id="AMGY01000002">
    <property type="protein sequence ID" value="EXJ90178.1"/>
    <property type="molecule type" value="Genomic_DNA"/>
</dbReference>
<keyword evidence="2" id="KW-0813">Transport</keyword>
<dbReference type="GO" id="GO:0005886">
    <property type="term" value="C:plasma membrane"/>
    <property type="evidence" value="ECO:0007669"/>
    <property type="project" value="TreeGrafter"/>
</dbReference>
<comment type="caution">
    <text evidence="8">The sequence shown here is derived from an EMBL/GenBank/DDBJ whole genome shotgun (WGS) entry which is preliminary data.</text>
</comment>
<evidence type="ECO:0000256" key="5">
    <source>
        <dbReference type="ARBA" id="ARBA00023136"/>
    </source>
</evidence>
<feature type="transmembrane region" description="Helical" evidence="7">
    <location>
        <begin position="212"/>
        <end position="237"/>
    </location>
</feature>
<dbReference type="OrthoDB" id="4161376at2759"/>
<dbReference type="Gene3D" id="1.20.1250.20">
    <property type="entry name" value="MFS general substrate transporter like domains"/>
    <property type="match status" value="1"/>
</dbReference>
<dbReference type="AlphaFoldDB" id="W9YCC2"/>
<reference evidence="8 9" key="1">
    <citation type="submission" date="2013-03" db="EMBL/GenBank/DDBJ databases">
        <title>The Genome Sequence of Capronia epimyces CBS 606.96.</title>
        <authorList>
            <consortium name="The Broad Institute Genomics Platform"/>
            <person name="Cuomo C."/>
            <person name="de Hoog S."/>
            <person name="Gorbushina A."/>
            <person name="Walker B."/>
            <person name="Young S.K."/>
            <person name="Zeng Q."/>
            <person name="Gargeya S."/>
            <person name="Fitzgerald M."/>
            <person name="Haas B."/>
            <person name="Abouelleil A."/>
            <person name="Allen A.W."/>
            <person name="Alvarado L."/>
            <person name="Arachchi H.M."/>
            <person name="Berlin A.M."/>
            <person name="Chapman S.B."/>
            <person name="Gainer-Dewar J."/>
            <person name="Goldberg J."/>
            <person name="Griggs A."/>
            <person name="Gujja S."/>
            <person name="Hansen M."/>
            <person name="Howarth C."/>
            <person name="Imamovic A."/>
            <person name="Ireland A."/>
            <person name="Larimer J."/>
            <person name="McCowan C."/>
            <person name="Murphy C."/>
            <person name="Pearson M."/>
            <person name="Poon T.W."/>
            <person name="Priest M."/>
            <person name="Roberts A."/>
            <person name="Saif S."/>
            <person name="Shea T."/>
            <person name="Sisk P."/>
            <person name="Sykes S."/>
            <person name="Wortman J."/>
            <person name="Nusbaum C."/>
            <person name="Birren B."/>
        </authorList>
    </citation>
    <scope>NUCLEOTIDE SEQUENCE [LARGE SCALE GENOMIC DNA]</scope>
    <source>
        <strain evidence="8 9">CBS 606.96</strain>
    </source>
</reference>
<feature type="transmembrane region" description="Helical" evidence="7">
    <location>
        <begin position="453"/>
        <end position="478"/>
    </location>
</feature>
<proteinExistence type="predicted"/>
<dbReference type="Proteomes" id="UP000019478">
    <property type="component" value="Unassembled WGS sequence"/>
</dbReference>
<accession>W9YCC2</accession>
<dbReference type="GO" id="GO:0022857">
    <property type="term" value="F:transmembrane transporter activity"/>
    <property type="evidence" value="ECO:0007669"/>
    <property type="project" value="InterPro"/>
</dbReference>
<keyword evidence="5 7" id="KW-0472">Membrane</keyword>
<evidence type="ECO:0000256" key="6">
    <source>
        <dbReference type="SAM" id="MobiDB-lite"/>
    </source>
</evidence>
<evidence type="ECO:0000256" key="3">
    <source>
        <dbReference type="ARBA" id="ARBA00022692"/>
    </source>
</evidence>
<feature type="transmembrane region" description="Helical" evidence="7">
    <location>
        <begin position="364"/>
        <end position="386"/>
    </location>
</feature>
<dbReference type="PANTHER" id="PTHR23501">
    <property type="entry name" value="MAJOR FACILITATOR SUPERFAMILY"/>
    <property type="match status" value="1"/>
</dbReference>
<dbReference type="RefSeq" id="XP_007731575.1">
    <property type="nucleotide sequence ID" value="XM_007733385.1"/>
</dbReference>
<comment type="subcellular location">
    <subcellularLocation>
        <location evidence="1">Membrane</location>
        <topology evidence="1">Multi-pass membrane protein</topology>
    </subcellularLocation>
</comment>
<feature type="transmembrane region" description="Helical" evidence="7">
    <location>
        <begin position="393"/>
        <end position="413"/>
    </location>
</feature>
<dbReference type="eggNOG" id="KOG0254">
    <property type="taxonomic scope" value="Eukaryota"/>
</dbReference>
<evidence type="ECO:0000256" key="4">
    <source>
        <dbReference type="ARBA" id="ARBA00022989"/>
    </source>
</evidence>
<dbReference type="HOGENOM" id="CLU_000960_25_2_1"/>
<feature type="transmembrane region" description="Helical" evidence="7">
    <location>
        <begin position="116"/>
        <end position="135"/>
    </location>
</feature>